<reference evidence="3" key="1">
    <citation type="submission" date="2025-08" db="UniProtKB">
        <authorList>
            <consortium name="RefSeq"/>
        </authorList>
    </citation>
    <scope>IDENTIFICATION</scope>
</reference>
<sequence>MCLLFRHRVKLLLSEQEKEIPNLFSNLQKGEGALCQEPLCGKEAEESASVAVPSLLGEGLHACAAATPSPDAVMGAAALEDEAAVLAVTACGSGVCSHCRRGHSKTLLRSQGQPRLKHRRRPTPMLRMQQKSSRDTYIVHI</sequence>
<gene>
    <name evidence="3" type="primary">LOC34624026</name>
</gene>
<accession>A0A6P6RU96</accession>
<dbReference type="Proteomes" id="UP000515125">
    <property type="component" value="Unplaced"/>
</dbReference>
<dbReference type="RefSeq" id="XP_026191406.1">
    <property type="nucleotide sequence ID" value="XM_026335621.1"/>
</dbReference>
<evidence type="ECO:0000313" key="3">
    <source>
        <dbReference type="RefSeq" id="XP_026191406.1"/>
    </source>
</evidence>
<name>A0A6P6RU96_9EIME</name>
<proteinExistence type="predicted"/>
<protein>
    <submittedName>
        <fullName evidence="3">Uncharacterized protein LOC34624026</fullName>
    </submittedName>
</protein>
<evidence type="ECO:0000256" key="1">
    <source>
        <dbReference type="SAM" id="MobiDB-lite"/>
    </source>
</evidence>
<dbReference type="OrthoDB" id="348558at2759"/>
<dbReference type="AlphaFoldDB" id="A0A6P6RU96"/>
<dbReference type="GeneID" id="34624026"/>
<evidence type="ECO:0000313" key="2">
    <source>
        <dbReference type="Proteomes" id="UP000515125"/>
    </source>
</evidence>
<organism evidence="2 3">
    <name type="scientific">Cyclospora cayetanensis</name>
    <dbReference type="NCBI Taxonomy" id="88456"/>
    <lineage>
        <taxon>Eukaryota</taxon>
        <taxon>Sar</taxon>
        <taxon>Alveolata</taxon>
        <taxon>Apicomplexa</taxon>
        <taxon>Conoidasida</taxon>
        <taxon>Coccidia</taxon>
        <taxon>Eucoccidiorida</taxon>
        <taxon>Eimeriorina</taxon>
        <taxon>Eimeriidae</taxon>
        <taxon>Cyclospora</taxon>
    </lineage>
</organism>
<keyword evidence="2" id="KW-1185">Reference proteome</keyword>
<feature type="region of interest" description="Disordered" evidence="1">
    <location>
        <begin position="107"/>
        <end position="135"/>
    </location>
</feature>